<keyword evidence="2" id="KW-0560">Oxidoreductase</keyword>
<sequence length="409" mass="44461">MDILISGASVAGPALALYLNRSGHRVTVVERAPALREGGYSVDFRGEAHMAVLRALGILADVEHHQTHMGDMSYVNESGKKMASVPGDLFAGDVEILRGDLARILYDATKDRTEYVFGDSITSLAQDADGVTVTFERGASRRFDLVVGADGLHSNVRSLAFDAPESAVTSYLGLYCAVFTLDNYLGLDHTGQLYSTPGKTVGIYSARNNTEAKAMFYFGSPPLDHDRRDVTRQKELLAEAYRGVGWETPTLLRKMWQADDFYFDSTSQVHLDSWSRGRVVLIGDAACCPSPLSGMGTGLALVGAHVLAGELAAANGDHRTAFARYEQEVRAYATGCQKSAVGVSKFMVPENRLMAWFMNQNYKIMPYLPWKGVIAKSVRKTASAITLKDYGLSRPAGTAPRPRPSGRAS</sequence>
<dbReference type="SUPFAM" id="SSF51905">
    <property type="entry name" value="FAD/NAD(P)-binding domain"/>
    <property type="match status" value="1"/>
</dbReference>
<keyword evidence="3" id="KW-1185">Reference proteome</keyword>
<proteinExistence type="predicted"/>
<dbReference type="InterPro" id="IPR002938">
    <property type="entry name" value="FAD-bd"/>
</dbReference>
<dbReference type="PANTHER" id="PTHR46865:SF2">
    <property type="entry name" value="MONOOXYGENASE"/>
    <property type="match status" value="1"/>
</dbReference>
<dbReference type="Pfam" id="PF01494">
    <property type="entry name" value="FAD_binding_3"/>
    <property type="match status" value="1"/>
</dbReference>
<name>A0ABV5IDK4_9ACTN</name>
<evidence type="ECO:0000313" key="2">
    <source>
        <dbReference type="EMBL" id="MFB9202617.1"/>
    </source>
</evidence>
<dbReference type="InterPro" id="IPR051704">
    <property type="entry name" value="FAD_aromatic-hydroxylase"/>
</dbReference>
<dbReference type="Proteomes" id="UP001589647">
    <property type="component" value="Unassembled WGS sequence"/>
</dbReference>
<dbReference type="InterPro" id="IPR036188">
    <property type="entry name" value="FAD/NAD-bd_sf"/>
</dbReference>
<evidence type="ECO:0000259" key="1">
    <source>
        <dbReference type="Pfam" id="PF01494"/>
    </source>
</evidence>
<dbReference type="EMBL" id="JBHMEI010000009">
    <property type="protein sequence ID" value="MFB9202617.1"/>
    <property type="molecule type" value="Genomic_DNA"/>
</dbReference>
<dbReference type="PRINTS" id="PR00420">
    <property type="entry name" value="RNGMNOXGNASE"/>
</dbReference>
<dbReference type="Gene3D" id="3.50.50.60">
    <property type="entry name" value="FAD/NAD(P)-binding domain"/>
    <property type="match status" value="1"/>
</dbReference>
<keyword evidence="2" id="KW-0503">Monooxygenase</keyword>
<dbReference type="RefSeq" id="WP_125636605.1">
    <property type="nucleotide sequence ID" value="NZ_BMRC01000019.1"/>
</dbReference>
<accession>A0ABV5IDK4</accession>
<comment type="caution">
    <text evidence="2">The sequence shown here is derived from an EMBL/GenBank/DDBJ whole genome shotgun (WGS) entry which is preliminary data.</text>
</comment>
<dbReference type="GO" id="GO:0004497">
    <property type="term" value="F:monooxygenase activity"/>
    <property type="evidence" value="ECO:0007669"/>
    <property type="project" value="UniProtKB-KW"/>
</dbReference>
<evidence type="ECO:0000313" key="3">
    <source>
        <dbReference type="Proteomes" id="UP001589647"/>
    </source>
</evidence>
<gene>
    <name evidence="2" type="ORF">ACFFV7_15575</name>
</gene>
<dbReference type="Gene3D" id="3.30.9.10">
    <property type="entry name" value="D-Amino Acid Oxidase, subunit A, domain 2"/>
    <property type="match status" value="1"/>
</dbReference>
<feature type="domain" description="FAD-binding" evidence="1">
    <location>
        <begin position="2"/>
        <end position="334"/>
    </location>
</feature>
<protein>
    <submittedName>
        <fullName evidence="2">FAD-dependent monooxygenase</fullName>
    </submittedName>
</protein>
<organism evidence="2 3">
    <name type="scientific">Nonomuraea spiralis</name>
    <dbReference type="NCBI Taxonomy" id="46182"/>
    <lineage>
        <taxon>Bacteria</taxon>
        <taxon>Bacillati</taxon>
        <taxon>Actinomycetota</taxon>
        <taxon>Actinomycetes</taxon>
        <taxon>Streptosporangiales</taxon>
        <taxon>Streptosporangiaceae</taxon>
        <taxon>Nonomuraea</taxon>
    </lineage>
</organism>
<dbReference type="PANTHER" id="PTHR46865">
    <property type="entry name" value="OXIDOREDUCTASE-RELATED"/>
    <property type="match status" value="1"/>
</dbReference>
<reference evidence="2 3" key="1">
    <citation type="submission" date="2024-09" db="EMBL/GenBank/DDBJ databases">
        <authorList>
            <person name="Sun Q."/>
            <person name="Mori K."/>
        </authorList>
    </citation>
    <scope>NUCLEOTIDE SEQUENCE [LARGE SCALE GENOMIC DNA]</scope>
    <source>
        <strain evidence="2 3">CCM 3426</strain>
    </source>
</reference>